<dbReference type="AlphaFoldDB" id="G2WY55"/>
<organism evidence="2 3">
    <name type="scientific">Verticillium dahliae (strain VdLs.17 / ATCC MYA-4575 / FGSC 10137)</name>
    <name type="common">Verticillium wilt</name>
    <dbReference type="NCBI Taxonomy" id="498257"/>
    <lineage>
        <taxon>Eukaryota</taxon>
        <taxon>Fungi</taxon>
        <taxon>Dikarya</taxon>
        <taxon>Ascomycota</taxon>
        <taxon>Pezizomycotina</taxon>
        <taxon>Sordariomycetes</taxon>
        <taxon>Hypocreomycetidae</taxon>
        <taxon>Glomerellales</taxon>
        <taxon>Plectosphaerellaceae</taxon>
        <taxon>Verticillium</taxon>
    </lineage>
</organism>
<dbReference type="HOGENOM" id="CLU_654177_0_0_1"/>
<proteinExistence type="predicted"/>
<dbReference type="OMA" id="CENKVEN"/>
<dbReference type="OrthoDB" id="4844612at2759"/>
<dbReference type="InParanoid" id="G2WY55"/>
<accession>G2WY55</accession>
<feature type="region of interest" description="Disordered" evidence="1">
    <location>
        <begin position="358"/>
        <end position="391"/>
    </location>
</feature>
<dbReference type="Proteomes" id="UP000001611">
    <property type="component" value="Chromosome 3"/>
</dbReference>
<feature type="region of interest" description="Disordered" evidence="1">
    <location>
        <begin position="405"/>
        <end position="487"/>
    </location>
</feature>
<sequence length="487" mass="53915">MYCSDIQLAFVAGSKAAKGQLSVRTFMPPSPTLSYTIRNLENVSASSTLWMNTDMFHWFVYLCHGRVMNASLVKYLRTEHAKVQPPPTVSPTHPQAGIDAPELPLRIPLARYTGTFPRLTTRPYPKLETYPHEMPAYEPPMISHERRTLWVRKAKPGFQDSEKLYQKYWYDYNTVTIPLRGMDDFFADAITAASLAQDRDHLETLLADQREARWKELKEATRDIALATIYRTQNWPSRVVNNAALDAVRTGSLGSFLQFISCAMTSWKDTHLRNKTDETNDKAQTSPQKESPAGNINGNDHVPGQDDNEDYETDFEDEYAYDNNRMSPTDSIAKMFGQQDDAWTARAKADRAFMVEEVDGTSPARQLGQASPAGTAPVNEVESHENTSVAEQLSDAFQKNNAPALSTWPQAAPTGGTSPRDTSDSATSGPSCTKTTPPQTSPNIFNAEAADETRRSTEAILPPDDGAQPGGHARRNSSAAGSVSARK</sequence>
<feature type="compositionally biased region" description="Polar residues" evidence="1">
    <location>
        <begin position="405"/>
        <end position="444"/>
    </location>
</feature>
<feature type="region of interest" description="Disordered" evidence="1">
    <location>
        <begin position="276"/>
        <end position="311"/>
    </location>
</feature>
<dbReference type="KEGG" id="vda:VDAG_02537"/>
<evidence type="ECO:0000313" key="2">
    <source>
        <dbReference type="EMBL" id="EGY21013.1"/>
    </source>
</evidence>
<evidence type="ECO:0000256" key="1">
    <source>
        <dbReference type="SAM" id="MobiDB-lite"/>
    </source>
</evidence>
<dbReference type="EMBL" id="DS572698">
    <property type="protein sequence ID" value="EGY21013.1"/>
    <property type="molecule type" value="Genomic_DNA"/>
</dbReference>
<keyword evidence="3" id="KW-1185">Reference proteome</keyword>
<name>G2WY55_VERDV</name>
<reference evidence="2 3" key="1">
    <citation type="submission" date="2008-03" db="EMBL/GenBank/DDBJ databases">
        <title>The Genome Sequence of Verticillium dahliae VdLs.17.</title>
        <authorList>
            <consortium name="The Broad Institute Genome Sequencing Platform"/>
            <person name="Ma L.-J.J."/>
            <person name="Klosterman S.J."/>
            <person name="Subbarao K."/>
            <person name="Dobinson K."/>
            <person name="Veronese P."/>
            <person name="Kang S."/>
            <person name="Gold S.E."/>
            <person name="Young S."/>
            <person name="Jaffe D."/>
            <person name="Gnerre S."/>
            <person name="Berlin A."/>
            <person name="Heiman D."/>
            <person name="Hepburn T."/>
            <person name="Sykes S."/>
            <person name="Alvarado L."/>
            <person name="Kodira C.D."/>
            <person name="Lander E."/>
            <person name="Galagan J."/>
            <person name="Nusbaum C."/>
            <person name="Birren B."/>
        </authorList>
    </citation>
    <scope>NUCLEOTIDE SEQUENCE [LARGE SCALE GENOMIC DNA]</scope>
    <source>
        <strain evidence="3">VdLs.17 / ATCC MYA-4575 / FGSC 10137</strain>
    </source>
</reference>
<dbReference type="eggNOG" id="ENOG502TAUA">
    <property type="taxonomic scope" value="Eukaryota"/>
</dbReference>
<protein>
    <submittedName>
        <fullName evidence="2">Uncharacterized protein</fullName>
    </submittedName>
</protein>
<gene>
    <name evidence="2" type="ORF">VDAG_02537</name>
</gene>
<feature type="compositionally biased region" description="Polar residues" evidence="1">
    <location>
        <begin position="282"/>
        <end position="298"/>
    </location>
</feature>
<evidence type="ECO:0000313" key="3">
    <source>
        <dbReference type="Proteomes" id="UP000001611"/>
    </source>
</evidence>
<dbReference type="GeneID" id="20704000"/>
<dbReference type="RefSeq" id="XP_009651485.1">
    <property type="nucleotide sequence ID" value="XM_009653190.1"/>
</dbReference>